<reference evidence="1" key="1">
    <citation type="submission" date="2022-06" db="EMBL/GenBank/DDBJ databases">
        <authorList>
            <person name="Legras J.-L."/>
            <person name="Devillers H."/>
            <person name="Grondin C."/>
        </authorList>
    </citation>
    <scope>NUCLEOTIDE SEQUENCE</scope>
    <source>
        <strain evidence="1">CLIB 1444</strain>
    </source>
</reference>
<accession>A0ACA9Y5Q2</accession>
<keyword evidence="2" id="KW-1185">Reference proteome</keyword>
<sequence length="84" mass="9475">MLRLSSIKTSSIRSIRSISTSRSLLSNSEGATASSKEFSDREKAQETAYIKKHEAEQLKALKEQLAKQKETIDKLSEEIKSMEK</sequence>
<proteinExistence type="predicted"/>
<evidence type="ECO:0000313" key="2">
    <source>
        <dbReference type="Proteomes" id="UP001152531"/>
    </source>
</evidence>
<protein>
    <submittedName>
        <fullName evidence="1">ATPase inhibitor, mitochondrial</fullName>
    </submittedName>
</protein>
<evidence type="ECO:0000313" key="1">
    <source>
        <dbReference type="EMBL" id="CAH6720095.1"/>
    </source>
</evidence>
<dbReference type="Proteomes" id="UP001152531">
    <property type="component" value="Unassembled WGS sequence"/>
</dbReference>
<name>A0ACA9Y5Q2_9ASCO</name>
<organism evidence="1 2">
    <name type="scientific">[Candida] jaroonii</name>
    <dbReference type="NCBI Taxonomy" id="467808"/>
    <lineage>
        <taxon>Eukaryota</taxon>
        <taxon>Fungi</taxon>
        <taxon>Dikarya</taxon>
        <taxon>Ascomycota</taxon>
        <taxon>Saccharomycotina</taxon>
        <taxon>Pichiomycetes</taxon>
        <taxon>Debaryomycetaceae</taxon>
        <taxon>Yamadazyma</taxon>
    </lineage>
</organism>
<dbReference type="EMBL" id="CALSDN010000003">
    <property type="protein sequence ID" value="CAH6720095.1"/>
    <property type="molecule type" value="Genomic_DNA"/>
</dbReference>
<comment type="caution">
    <text evidence="1">The sequence shown here is derived from an EMBL/GenBank/DDBJ whole genome shotgun (WGS) entry which is preliminary data.</text>
</comment>
<gene>
    <name evidence="1" type="ORF">CLIB1444_03S04280</name>
</gene>